<comment type="caution">
    <text evidence="5">The sequence shown here is derived from an EMBL/GenBank/DDBJ whole genome shotgun (WGS) entry which is preliminary data.</text>
</comment>
<feature type="domain" description="GFO/IDH/MocA-like oxidoreductase" evidence="4">
    <location>
        <begin position="131"/>
        <end position="250"/>
    </location>
</feature>
<dbReference type="Proteomes" id="UP000637720">
    <property type="component" value="Unassembled WGS sequence"/>
</dbReference>
<organism evidence="5 6">
    <name type="scientific">Calditerricola satsumensis</name>
    <dbReference type="NCBI Taxonomy" id="373054"/>
    <lineage>
        <taxon>Bacteria</taxon>
        <taxon>Bacillati</taxon>
        <taxon>Bacillota</taxon>
        <taxon>Bacilli</taxon>
        <taxon>Bacillales</taxon>
        <taxon>Bacillaceae</taxon>
        <taxon>Calditerricola</taxon>
    </lineage>
</organism>
<dbReference type="PRINTS" id="PR01775">
    <property type="entry name" value="GLFROXRDTASE"/>
</dbReference>
<reference evidence="5" key="2">
    <citation type="submission" date="2020-09" db="EMBL/GenBank/DDBJ databases">
        <authorList>
            <person name="Sun Q."/>
            <person name="Ohkuma M."/>
        </authorList>
    </citation>
    <scope>NUCLEOTIDE SEQUENCE</scope>
    <source>
        <strain evidence="5">JCM 14719</strain>
    </source>
</reference>
<dbReference type="InterPro" id="IPR000683">
    <property type="entry name" value="Gfo/Idh/MocA-like_OxRdtase_N"/>
</dbReference>
<dbReference type="Gene3D" id="3.30.360.10">
    <property type="entry name" value="Dihydrodipicolinate Reductase, domain 2"/>
    <property type="match status" value="1"/>
</dbReference>
<sequence length="344" mass="37609">MDKLRIGIIGAGRIGKLHAENLCRYPHARLVAVADVAADRLRDWAAQWDIPRVTADYRDILADDAVDAVFICTPTDTHAALVQEAAAAGKHIFCEKPVSLDLGQTRAALAAVRAAGVKLMVGFNRRFDPTFQRLREWVREGKVGCPHVVKITSRDPAPPPADYIRASGGLFLDLTIHDFDLARFLMDSEVEEVYAAGGVFVDPAFAQYGDVDTAVVTLRFQNGALGVIDNSRQAVFGYDQRVEVFGSAGCVAADNAFPTTAQALTALGVERDKPHRFFLERYREAYFLEAEAFVDSVLHDKPVPVSGEDGLQAERVAHAAKRSLAEKRPVKVAEVGFEAEMPSM</sequence>
<keyword evidence="6" id="KW-1185">Reference proteome</keyword>
<evidence type="ECO:0000256" key="2">
    <source>
        <dbReference type="ARBA" id="ARBA00023002"/>
    </source>
</evidence>
<dbReference type="Pfam" id="PF01408">
    <property type="entry name" value="GFO_IDH_MocA"/>
    <property type="match status" value="1"/>
</dbReference>
<reference evidence="5" key="1">
    <citation type="journal article" date="2014" name="Int. J. Syst. Evol. Microbiol.">
        <title>Complete genome sequence of Corynebacterium casei LMG S-19264T (=DSM 44701T), isolated from a smear-ripened cheese.</title>
        <authorList>
            <consortium name="US DOE Joint Genome Institute (JGI-PGF)"/>
            <person name="Walter F."/>
            <person name="Albersmeier A."/>
            <person name="Kalinowski J."/>
            <person name="Ruckert C."/>
        </authorList>
    </citation>
    <scope>NUCLEOTIDE SEQUENCE</scope>
    <source>
        <strain evidence="5">JCM 14719</strain>
    </source>
</reference>
<keyword evidence="2" id="KW-0560">Oxidoreductase</keyword>
<evidence type="ECO:0000259" key="3">
    <source>
        <dbReference type="Pfam" id="PF01408"/>
    </source>
</evidence>
<feature type="domain" description="Gfo/Idh/MocA-like oxidoreductase N-terminal" evidence="3">
    <location>
        <begin position="4"/>
        <end position="123"/>
    </location>
</feature>
<protein>
    <submittedName>
        <fullName evidence="5">Putative oxidoreductase YrbE</fullName>
    </submittedName>
</protein>
<dbReference type="InterPro" id="IPR008354">
    <property type="entry name" value="Glc-Fru_OxRdtase_bac"/>
</dbReference>
<dbReference type="Gene3D" id="3.40.50.720">
    <property type="entry name" value="NAD(P)-binding Rossmann-like Domain"/>
    <property type="match status" value="1"/>
</dbReference>
<dbReference type="RefSeq" id="WP_054670966.1">
    <property type="nucleotide sequence ID" value="NZ_BMOF01000016.1"/>
</dbReference>
<comment type="similarity">
    <text evidence="1">Belongs to the Gfo/Idh/MocA family.</text>
</comment>
<dbReference type="AlphaFoldDB" id="A0A8J3BCU7"/>
<dbReference type="InterPro" id="IPR030827">
    <property type="entry name" value="Myo_inos_IolG"/>
</dbReference>
<evidence type="ECO:0000313" key="5">
    <source>
        <dbReference type="EMBL" id="GGJ98748.1"/>
    </source>
</evidence>
<evidence type="ECO:0000313" key="6">
    <source>
        <dbReference type="Proteomes" id="UP000637720"/>
    </source>
</evidence>
<dbReference type="InterPro" id="IPR055170">
    <property type="entry name" value="GFO_IDH_MocA-like_dom"/>
</dbReference>
<evidence type="ECO:0000256" key="1">
    <source>
        <dbReference type="ARBA" id="ARBA00010928"/>
    </source>
</evidence>
<dbReference type="GO" id="GO:0000166">
    <property type="term" value="F:nucleotide binding"/>
    <property type="evidence" value="ECO:0007669"/>
    <property type="project" value="InterPro"/>
</dbReference>
<dbReference type="EMBL" id="BMOF01000016">
    <property type="protein sequence ID" value="GGJ98748.1"/>
    <property type="molecule type" value="Genomic_DNA"/>
</dbReference>
<dbReference type="PANTHER" id="PTHR42840">
    <property type="entry name" value="NAD(P)-BINDING ROSSMANN-FOLD SUPERFAMILY PROTEIN-RELATED"/>
    <property type="match status" value="1"/>
</dbReference>
<dbReference type="GO" id="GO:0016491">
    <property type="term" value="F:oxidoreductase activity"/>
    <property type="evidence" value="ECO:0007669"/>
    <property type="project" value="UniProtKB-KW"/>
</dbReference>
<gene>
    <name evidence="5" type="primary">yrbE</name>
    <name evidence="5" type="ORF">GCM10007043_10910</name>
</gene>
<name>A0A8J3BCU7_9BACI</name>
<accession>A0A8J3BCU7</accession>
<dbReference type="SUPFAM" id="SSF51735">
    <property type="entry name" value="NAD(P)-binding Rossmann-fold domains"/>
    <property type="match status" value="1"/>
</dbReference>
<dbReference type="PANTHER" id="PTHR42840:SF3">
    <property type="entry name" value="BINDING ROSSMANN FOLD OXIDOREDUCTASE, PUTATIVE (AFU_ORTHOLOGUE AFUA_2G10240)-RELATED"/>
    <property type="match status" value="1"/>
</dbReference>
<dbReference type="Pfam" id="PF22725">
    <property type="entry name" value="GFO_IDH_MocA_C3"/>
    <property type="match status" value="1"/>
</dbReference>
<dbReference type="NCBIfam" id="TIGR04380">
    <property type="entry name" value="myo_inos_iolG"/>
    <property type="match status" value="1"/>
</dbReference>
<dbReference type="InterPro" id="IPR036291">
    <property type="entry name" value="NAD(P)-bd_dom_sf"/>
</dbReference>
<evidence type="ECO:0000259" key="4">
    <source>
        <dbReference type="Pfam" id="PF22725"/>
    </source>
</evidence>
<dbReference type="SUPFAM" id="SSF55347">
    <property type="entry name" value="Glyceraldehyde-3-phosphate dehydrogenase-like, C-terminal domain"/>
    <property type="match status" value="1"/>
</dbReference>
<dbReference type="FunFam" id="3.30.360.10:FF:000023">
    <property type="entry name" value="Inositol 2-dehydrogenase"/>
    <property type="match status" value="1"/>
</dbReference>
<proteinExistence type="inferred from homology"/>